<dbReference type="GO" id="GO:0012505">
    <property type="term" value="C:endomembrane system"/>
    <property type="evidence" value="ECO:0007669"/>
    <property type="project" value="UniProtKB-SubCell"/>
</dbReference>
<comment type="catalytic activity">
    <reaction evidence="5">
        <text>sn-glycerol 3-phosphate + an acyl-CoA = a 1-acyl-sn-glycero-3-phosphate + CoA</text>
        <dbReference type="Rhea" id="RHEA:15325"/>
        <dbReference type="ChEBI" id="CHEBI:57287"/>
        <dbReference type="ChEBI" id="CHEBI:57597"/>
        <dbReference type="ChEBI" id="CHEBI:57970"/>
        <dbReference type="ChEBI" id="CHEBI:58342"/>
        <dbReference type="EC" id="2.3.1.15"/>
    </reaction>
</comment>
<dbReference type="UniPathway" id="UPA00557">
    <property type="reaction ID" value="UER00612"/>
</dbReference>
<keyword evidence="8" id="KW-1185">Reference proteome</keyword>
<dbReference type="EMBL" id="QWEY01000007">
    <property type="protein sequence ID" value="RGP36757.1"/>
    <property type="molecule type" value="Genomic_DNA"/>
</dbReference>
<organism evidence="7 8">
    <name type="scientific">Pseudotabrizicola alkalilacus</name>
    <dbReference type="NCBI Taxonomy" id="2305252"/>
    <lineage>
        <taxon>Bacteria</taxon>
        <taxon>Pseudomonadati</taxon>
        <taxon>Pseudomonadota</taxon>
        <taxon>Alphaproteobacteria</taxon>
        <taxon>Rhodobacterales</taxon>
        <taxon>Paracoccaceae</taxon>
        <taxon>Pseudotabrizicola</taxon>
    </lineage>
</organism>
<evidence type="ECO:0000256" key="5">
    <source>
        <dbReference type="ARBA" id="ARBA00048427"/>
    </source>
</evidence>
<proteinExistence type="predicted"/>
<dbReference type="PANTHER" id="PTHR12563">
    <property type="entry name" value="GLYCEROL-3-PHOSPHATE ACYLTRANSFERASE"/>
    <property type="match status" value="1"/>
</dbReference>
<gene>
    <name evidence="7" type="ORF">D1012_14000</name>
</gene>
<dbReference type="SMART" id="SM00563">
    <property type="entry name" value="PlsC"/>
    <property type="match status" value="1"/>
</dbReference>
<dbReference type="Proteomes" id="UP000284547">
    <property type="component" value="Unassembled WGS sequence"/>
</dbReference>
<reference evidence="7 8" key="1">
    <citation type="submission" date="2018-08" db="EMBL/GenBank/DDBJ databases">
        <title>Flavobacterium tibetense sp. nov., isolated from a wetland YonghuCo on Tibetan Plateau.</title>
        <authorList>
            <person name="Phurbu D."/>
            <person name="Lu H."/>
            <person name="Xing P."/>
        </authorList>
    </citation>
    <scope>NUCLEOTIDE SEQUENCE [LARGE SCALE GENOMIC DNA]</scope>
    <source>
        <strain evidence="7 8">DJC</strain>
    </source>
</reference>
<name>A0A411Z124_9RHOB</name>
<dbReference type="PANTHER" id="PTHR12563:SF17">
    <property type="entry name" value="DIHYDROXYACETONE PHOSPHATE ACYLTRANSFERASE"/>
    <property type="match status" value="1"/>
</dbReference>
<accession>A0A411Z124</accession>
<protein>
    <recommendedName>
        <fullName evidence="4">Glycerol-3-phosphate acyltransferase</fullName>
        <ecNumber evidence="3">2.3.1.15</ecNumber>
    </recommendedName>
</protein>
<dbReference type="InterPro" id="IPR022284">
    <property type="entry name" value="GPAT/DHAPAT"/>
</dbReference>
<keyword evidence="7" id="KW-0012">Acyltransferase</keyword>
<comment type="pathway">
    <text evidence="2">Phospholipid metabolism; CDP-diacylglycerol biosynthesis; CDP-diacylglycerol from sn-glycerol 3-phosphate: step 1/3.</text>
</comment>
<comment type="subcellular location">
    <subcellularLocation>
        <location evidence="1">Endomembrane system</location>
        <topology evidence="1">Peripheral membrane protein</topology>
    </subcellularLocation>
</comment>
<dbReference type="EC" id="2.3.1.15" evidence="3"/>
<evidence type="ECO:0000313" key="8">
    <source>
        <dbReference type="Proteomes" id="UP000284547"/>
    </source>
</evidence>
<keyword evidence="7" id="KW-0808">Transferase</keyword>
<dbReference type="OrthoDB" id="335193at2"/>
<dbReference type="Pfam" id="PF01553">
    <property type="entry name" value="Acyltransferase"/>
    <property type="match status" value="1"/>
</dbReference>
<dbReference type="GO" id="GO:0004366">
    <property type="term" value="F:glycerol-3-phosphate O-acyltransferase activity"/>
    <property type="evidence" value="ECO:0007669"/>
    <property type="project" value="UniProtKB-EC"/>
</dbReference>
<evidence type="ECO:0000256" key="3">
    <source>
        <dbReference type="ARBA" id="ARBA00013113"/>
    </source>
</evidence>
<evidence type="ECO:0000256" key="1">
    <source>
        <dbReference type="ARBA" id="ARBA00004184"/>
    </source>
</evidence>
<dbReference type="InterPro" id="IPR002123">
    <property type="entry name" value="Plipid/glycerol_acylTrfase"/>
</dbReference>
<sequence>MFQTVEIPVWLVVVLFALPGVAALDRVIGPGVRWFFRRRLERLLAKVNARLERKIEPFKLMRRQDMVVRLLYDPAVLEAVAEHAAATGVPGEVALEEARVYAREIVPGFSALFYFGFATRAARALSAVFFRVRVGVVSEAARVIDPRATVIFVMNHRSNMDYVLVTWLVSGRAAISYAVGEWARVWPLSRLIRAMGAYFIRRGSHNALYRRVLARYVQMATAEGTTQAVFPEGGLSLTGRVGAARMGLLSYIWAGFDPAAIVKGGRDVVFVPVGLAYDRVLEDALLVRAARQGGRRFRAPILRVLWEALRIALKRAGGHRYLFGTAAAGFGAPLSLSAHQAAGGDLEGLGVRLMAEVERVVPVLAAPLVAASIAMAVPVPELVARLEAVGAVLRLPPGGLAQAEAEGRAALCSRGILDAGGTLQPEMGDLLAFYAAPVRQRLGEAAASSDISATQRT</sequence>
<comment type="caution">
    <text evidence="7">The sequence shown here is derived from an EMBL/GenBank/DDBJ whole genome shotgun (WGS) entry which is preliminary data.</text>
</comment>
<evidence type="ECO:0000256" key="2">
    <source>
        <dbReference type="ARBA" id="ARBA00004765"/>
    </source>
</evidence>
<dbReference type="SUPFAM" id="SSF69593">
    <property type="entry name" value="Glycerol-3-phosphate (1)-acyltransferase"/>
    <property type="match status" value="1"/>
</dbReference>
<feature type="domain" description="Phospholipid/glycerol acyltransferase" evidence="6">
    <location>
        <begin position="150"/>
        <end position="278"/>
    </location>
</feature>
<dbReference type="AlphaFoldDB" id="A0A411Z124"/>
<dbReference type="RefSeq" id="WP_118153247.1">
    <property type="nucleotide sequence ID" value="NZ_QWEY01000007.1"/>
</dbReference>
<dbReference type="GO" id="GO:0016024">
    <property type="term" value="P:CDP-diacylglycerol biosynthetic process"/>
    <property type="evidence" value="ECO:0007669"/>
    <property type="project" value="UniProtKB-UniPathway"/>
</dbReference>
<evidence type="ECO:0000313" key="7">
    <source>
        <dbReference type="EMBL" id="RGP36757.1"/>
    </source>
</evidence>
<evidence type="ECO:0000256" key="4">
    <source>
        <dbReference type="ARBA" id="ARBA00013432"/>
    </source>
</evidence>
<evidence type="ECO:0000259" key="6">
    <source>
        <dbReference type="SMART" id="SM00563"/>
    </source>
</evidence>